<dbReference type="GeneID" id="18937043"/>
<dbReference type="InParanoid" id="F4S880"/>
<dbReference type="AlphaFoldDB" id="F4S880"/>
<evidence type="ECO:0000313" key="2">
    <source>
        <dbReference type="EMBL" id="EGF99163.1"/>
    </source>
</evidence>
<dbReference type="OrthoDB" id="10412673at2759"/>
<feature type="compositionally biased region" description="Polar residues" evidence="1">
    <location>
        <begin position="201"/>
        <end position="230"/>
    </location>
</feature>
<evidence type="ECO:0000313" key="3">
    <source>
        <dbReference type="Proteomes" id="UP000001072"/>
    </source>
</evidence>
<keyword evidence="3" id="KW-1185">Reference proteome</keyword>
<proteinExistence type="predicted"/>
<accession>F4S880</accession>
<dbReference type="KEGG" id="mlr:MELLADRAFT_94870"/>
<dbReference type="VEuPathDB" id="FungiDB:MELLADRAFT_94870"/>
<gene>
    <name evidence="2" type="ORF">MELLADRAFT_94870</name>
</gene>
<feature type="region of interest" description="Disordered" evidence="1">
    <location>
        <begin position="20"/>
        <end position="73"/>
    </location>
</feature>
<sequence length="424" mass="46554">MQSPEYSRTRTRFLAALGRLSTRSKSLTGEEGSADDSPVFVAPIVKSQPPYNHSSPTTSINETQSSSSQSSSLNIREKNFFSEPTILQQISTTQRRAHPRSVSLSRIKRPARLRSDTHTHQHYVRRAHHIEDDQGPQMNFINPFLAGPHLDFPMMYGNGVSPTNDTPQIMPEASPHSEGRRRAMSAALRLPKMMLPKTRAAQASSLSSGSCDHRTLSSTKSSPTIDNHGSVSFPKYTTKVSRTGGQGMQSPALGRGLESKVFPFPSHAERFDHIRQLLSDEESLFYAQDLISDSSQRETNPWSTTSTKALEFSANSGVGLDAKESDIYSEVTTSDTEACTFHAYSDNTPISCISTGRHLPLNRGPGIRLWATLASHAELCDYYQTISDDDGSVLDAEGYTPSISADEQLSPVFRSANTSPEAII</sequence>
<feature type="region of interest" description="Disordered" evidence="1">
    <location>
        <begin position="90"/>
        <end position="121"/>
    </location>
</feature>
<evidence type="ECO:0000256" key="1">
    <source>
        <dbReference type="SAM" id="MobiDB-lite"/>
    </source>
</evidence>
<organism evidence="3">
    <name type="scientific">Melampsora larici-populina (strain 98AG31 / pathotype 3-4-7)</name>
    <name type="common">Poplar leaf rust fungus</name>
    <dbReference type="NCBI Taxonomy" id="747676"/>
    <lineage>
        <taxon>Eukaryota</taxon>
        <taxon>Fungi</taxon>
        <taxon>Dikarya</taxon>
        <taxon>Basidiomycota</taxon>
        <taxon>Pucciniomycotina</taxon>
        <taxon>Pucciniomycetes</taxon>
        <taxon>Pucciniales</taxon>
        <taxon>Melampsoraceae</taxon>
        <taxon>Melampsora</taxon>
    </lineage>
</organism>
<name>F4S880_MELLP</name>
<dbReference type="Proteomes" id="UP000001072">
    <property type="component" value="Unassembled WGS sequence"/>
</dbReference>
<feature type="region of interest" description="Disordered" evidence="1">
    <location>
        <begin position="197"/>
        <end position="256"/>
    </location>
</feature>
<protein>
    <submittedName>
        <fullName evidence="2">Uncharacterized protein</fullName>
    </submittedName>
</protein>
<feature type="compositionally biased region" description="Polar residues" evidence="1">
    <location>
        <begin position="49"/>
        <end position="63"/>
    </location>
</feature>
<reference evidence="3" key="1">
    <citation type="journal article" date="2011" name="Proc. Natl. Acad. Sci. U.S.A.">
        <title>Obligate biotrophy features unraveled by the genomic analysis of rust fungi.</title>
        <authorList>
            <person name="Duplessis S."/>
            <person name="Cuomo C.A."/>
            <person name="Lin Y.-C."/>
            <person name="Aerts A."/>
            <person name="Tisserant E."/>
            <person name="Veneault-Fourrey C."/>
            <person name="Joly D.L."/>
            <person name="Hacquard S."/>
            <person name="Amselem J."/>
            <person name="Cantarel B.L."/>
            <person name="Chiu R."/>
            <person name="Coutinho P.M."/>
            <person name="Feau N."/>
            <person name="Field M."/>
            <person name="Frey P."/>
            <person name="Gelhaye E."/>
            <person name="Goldberg J."/>
            <person name="Grabherr M.G."/>
            <person name="Kodira C.D."/>
            <person name="Kohler A."/>
            <person name="Kuees U."/>
            <person name="Lindquist E.A."/>
            <person name="Lucas S.M."/>
            <person name="Mago R."/>
            <person name="Mauceli E."/>
            <person name="Morin E."/>
            <person name="Murat C."/>
            <person name="Pangilinan J.L."/>
            <person name="Park R."/>
            <person name="Pearson M."/>
            <person name="Quesneville H."/>
            <person name="Rouhier N."/>
            <person name="Sakthikumar S."/>
            <person name="Salamov A.A."/>
            <person name="Schmutz J."/>
            <person name="Selles B."/>
            <person name="Shapiro H."/>
            <person name="Tanguay P."/>
            <person name="Tuskan G.A."/>
            <person name="Henrissat B."/>
            <person name="Van de Peer Y."/>
            <person name="Rouze P."/>
            <person name="Ellis J.G."/>
            <person name="Dodds P.N."/>
            <person name="Schein J.E."/>
            <person name="Zhong S."/>
            <person name="Hamelin R.C."/>
            <person name="Grigoriev I.V."/>
            <person name="Szabo L.J."/>
            <person name="Martin F."/>
        </authorList>
    </citation>
    <scope>NUCLEOTIDE SEQUENCE [LARGE SCALE GENOMIC DNA]</scope>
    <source>
        <strain evidence="3">98AG31 / pathotype 3-4-7</strain>
    </source>
</reference>
<dbReference type="EMBL" id="GL883163">
    <property type="protein sequence ID" value="EGF99163.1"/>
    <property type="molecule type" value="Genomic_DNA"/>
</dbReference>
<dbReference type="HOGENOM" id="CLU_647379_0_0_1"/>
<dbReference type="RefSeq" id="XP_007417580.1">
    <property type="nucleotide sequence ID" value="XM_007417518.1"/>
</dbReference>